<dbReference type="SUPFAM" id="SSF48452">
    <property type="entry name" value="TPR-like"/>
    <property type="match status" value="1"/>
</dbReference>
<evidence type="ECO:0000256" key="1">
    <source>
        <dbReference type="PROSITE-ProRule" id="PRU00339"/>
    </source>
</evidence>
<feature type="signal peptide" evidence="2">
    <location>
        <begin position="1"/>
        <end position="22"/>
    </location>
</feature>
<dbReference type="Pfam" id="PF13174">
    <property type="entry name" value="TPR_6"/>
    <property type="match status" value="1"/>
</dbReference>
<dbReference type="Gene3D" id="1.25.40.10">
    <property type="entry name" value="Tetratricopeptide repeat domain"/>
    <property type="match status" value="1"/>
</dbReference>
<proteinExistence type="predicted"/>
<sequence length="494" mass="56098">MIKFLRLVTFSLLLSFPLALFANFDFNANCLNAYRSIFELKLGNAKAYISTEKKQHPKNSIIPLLENYVDYFTIITSESKADFDRLKGNKSARLDQISDDDKASPYYLYAQAEINLQWALIHGRFGEYFNAAMCIKRANSMLQDNAKKFPNFHLNLKGLGLINVVLGNMPDGALKTALSTFGIKGNMQGGLDMFEKLAQNLPKSSYEPFYEEVIFYYAYVLTDVAHSSSAYSKTMKYTERIADTSLLKSYLQSYVCIKNAHNDEAITILSKKPEGNLYQPFPYLEYLEGIAHLNKLDLNATAYFNRFLQTNKGVNYIKDTNLRMGWISLLKGDRNGYTSYMSKVISNGYTYNEKDKQAKNEASAATPAIDLLKARLLYDGGYLSKALQYLSDKNTSDFSSDRDKTEFNYRLGRIYDDQGKDDQALAAYQATINQGKTLKYYFAANAALQMGKVYEKRKNITKAKEAFNTAISMKNHEYESSIESQAKAGLKRLN</sequence>
<dbReference type="SMART" id="SM00028">
    <property type="entry name" value="TPR"/>
    <property type="match status" value="2"/>
</dbReference>
<name>A0A9X3DE32_9SPHI</name>
<reference evidence="3" key="1">
    <citation type="submission" date="2022-11" db="EMBL/GenBank/DDBJ databases">
        <authorList>
            <person name="Graham C."/>
            <person name="Newman J.D."/>
        </authorList>
    </citation>
    <scope>NUCLEOTIDE SEQUENCE</scope>
    <source>
        <strain evidence="3">DSM 19486</strain>
    </source>
</reference>
<dbReference type="EMBL" id="JAPJUH010000002">
    <property type="protein sequence ID" value="MCX3264405.1"/>
    <property type="molecule type" value="Genomic_DNA"/>
</dbReference>
<feature type="repeat" description="TPR" evidence="1">
    <location>
        <begin position="444"/>
        <end position="477"/>
    </location>
</feature>
<dbReference type="RefSeq" id="WP_010600002.1">
    <property type="nucleotide sequence ID" value="NZ_JAPJUH010000002.1"/>
</dbReference>
<keyword evidence="4" id="KW-1185">Reference proteome</keyword>
<dbReference type="Proteomes" id="UP001142592">
    <property type="component" value="Unassembled WGS sequence"/>
</dbReference>
<keyword evidence="2" id="KW-0732">Signal</keyword>
<dbReference type="InterPro" id="IPR011990">
    <property type="entry name" value="TPR-like_helical_dom_sf"/>
</dbReference>
<organism evidence="3 4">
    <name type="scientific">Pedobacter agri</name>
    <dbReference type="NCBI Taxonomy" id="454586"/>
    <lineage>
        <taxon>Bacteria</taxon>
        <taxon>Pseudomonadati</taxon>
        <taxon>Bacteroidota</taxon>
        <taxon>Sphingobacteriia</taxon>
        <taxon>Sphingobacteriales</taxon>
        <taxon>Sphingobacteriaceae</taxon>
        <taxon>Pedobacter</taxon>
    </lineage>
</organism>
<dbReference type="AlphaFoldDB" id="A0A9X3DE32"/>
<protein>
    <submittedName>
        <fullName evidence="3">Tetratricopeptide repeat protein</fullName>
    </submittedName>
</protein>
<gene>
    <name evidence="3" type="ORF">OQZ29_06590</name>
</gene>
<evidence type="ECO:0000313" key="3">
    <source>
        <dbReference type="EMBL" id="MCX3264405.1"/>
    </source>
</evidence>
<keyword evidence="1" id="KW-0802">TPR repeat</keyword>
<accession>A0A9X3DE32</accession>
<feature type="chain" id="PRO_5040910787" evidence="2">
    <location>
        <begin position="23"/>
        <end position="494"/>
    </location>
</feature>
<comment type="caution">
    <text evidence="3">The sequence shown here is derived from an EMBL/GenBank/DDBJ whole genome shotgun (WGS) entry which is preliminary data.</text>
</comment>
<evidence type="ECO:0000256" key="2">
    <source>
        <dbReference type="SAM" id="SignalP"/>
    </source>
</evidence>
<evidence type="ECO:0000313" key="4">
    <source>
        <dbReference type="Proteomes" id="UP001142592"/>
    </source>
</evidence>
<dbReference type="PROSITE" id="PS50005">
    <property type="entry name" value="TPR"/>
    <property type="match status" value="1"/>
</dbReference>
<dbReference type="InterPro" id="IPR019734">
    <property type="entry name" value="TPR_rpt"/>
</dbReference>